<dbReference type="GO" id="GO:0009098">
    <property type="term" value="P:L-leucine biosynthetic process"/>
    <property type="evidence" value="ECO:0007669"/>
    <property type="project" value="UniProtKB-UniPathway"/>
</dbReference>
<dbReference type="UniPathway" id="UPA00047">
    <property type="reaction ID" value="UER00058"/>
</dbReference>
<evidence type="ECO:0000256" key="2">
    <source>
        <dbReference type="ARBA" id="ARBA00004824"/>
    </source>
</evidence>
<dbReference type="Pfam" id="PF01063">
    <property type="entry name" value="Aminotran_4"/>
    <property type="match status" value="1"/>
</dbReference>
<evidence type="ECO:0000256" key="9">
    <source>
        <dbReference type="ARBA" id="ARBA00022898"/>
    </source>
</evidence>
<comment type="pathway">
    <text evidence="2">Amino-acid biosynthesis; L-isoleucine biosynthesis; L-isoleucine from 2-oxobutanoate: step 4/4.</text>
</comment>
<dbReference type="InterPro" id="IPR005786">
    <property type="entry name" value="B_amino_transII"/>
</dbReference>
<comment type="catalytic activity">
    <reaction evidence="12">
        <text>L-leucine + 2-oxoglutarate = 4-methyl-2-oxopentanoate + L-glutamate</text>
        <dbReference type="Rhea" id="RHEA:18321"/>
        <dbReference type="ChEBI" id="CHEBI:16810"/>
        <dbReference type="ChEBI" id="CHEBI:17865"/>
        <dbReference type="ChEBI" id="CHEBI:29985"/>
        <dbReference type="ChEBI" id="CHEBI:57427"/>
        <dbReference type="EC" id="2.6.1.42"/>
    </reaction>
</comment>
<name>A0A8J3AB85_9ACTN</name>
<evidence type="ECO:0000256" key="7">
    <source>
        <dbReference type="ARBA" id="ARBA00022576"/>
    </source>
</evidence>
<keyword evidence="7 14" id="KW-0032">Aminotransferase</keyword>
<comment type="cofactor">
    <cofactor evidence="1">
        <name>pyridoxal 5'-phosphate</name>
        <dbReference type="ChEBI" id="CHEBI:597326"/>
    </cofactor>
</comment>
<dbReference type="RefSeq" id="WP_130649228.1">
    <property type="nucleotide sequence ID" value="NZ_BMHA01000017.1"/>
</dbReference>
<comment type="caution">
    <text evidence="14">The sequence shown here is derived from an EMBL/GenBank/DDBJ whole genome shotgun (WGS) entry which is preliminary data.</text>
</comment>
<feature type="modified residue" description="N6-(pyridoxal phosphate)lysine" evidence="13">
    <location>
        <position position="181"/>
    </location>
</feature>
<dbReference type="UniPathway" id="UPA00049">
    <property type="reaction ID" value="UER00062"/>
</dbReference>
<comment type="catalytic activity">
    <reaction evidence="11">
        <text>L-isoleucine + 2-oxoglutarate = (S)-3-methyl-2-oxopentanoate + L-glutamate</text>
        <dbReference type="Rhea" id="RHEA:24801"/>
        <dbReference type="ChEBI" id="CHEBI:16810"/>
        <dbReference type="ChEBI" id="CHEBI:29985"/>
        <dbReference type="ChEBI" id="CHEBI:35146"/>
        <dbReference type="ChEBI" id="CHEBI:58045"/>
        <dbReference type="EC" id="2.6.1.42"/>
    </reaction>
</comment>
<dbReference type="InterPro" id="IPR036038">
    <property type="entry name" value="Aminotransferase-like"/>
</dbReference>
<dbReference type="CDD" id="cd01557">
    <property type="entry name" value="BCAT_beta_family"/>
    <property type="match status" value="1"/>
</dbReference>
<dbReference type="InterPro" id="IPR001544">
    <property type="entry name" value="Aminotrans_IV"/>
</dbReference>
<dbReference type="EMBL" id="BMHA01000017">
    <property type="protein sequence ID" value="GGI09660.1"/>
    <property type="molecule type" value="Genomic_DNA"/>
</dbReference>
<dbReference type="GO" id="GO:0009097">
    <property type="term" value="P:isoleucine biosynthetic process"/>
    <property type="evidence" value="ECO:0007669"/>
    <property type="project" value="UniProtKB-UniPathway"/>
</dbReference>
<dbReference type="GO" id="GO:0004084">
    <property type="term" value="F:branched-chain-amino-acid transaminase activity"/>
    <property type="evidence" value="ECO:0007669"/>
    <property type="project" value="UniProtKB-EC"/>
</dbReference>
<sequence>MSVSTTPAPAFGTVMASRMALATTDDGVFGAVEVVPTGPVELHPAAHALHYGSACFEGLKAHPGVDGKVRLFRPQRHAERLGVSAELLSLPVPPVELVTGALRELVAANLDDVPPAPGALYLRPVLLGVDPNIGAAAAPSTEALLYVLASPVGDYFRGDGGLTLAIETELPRTTPQFGQVKCGANYAMALGVTRRARAEHGADQVLFAPGGDVQETGAANFLLLDDRRVVTKALDPSFLHGVTRDSILTLARDLGYEVEERDLGIEEVLDWARTGEAALAGTAAVLAPVGAFVHGGRRHPVGDGSMGPNTARLREALLAIQRGEAADPHDWTQPV</sequence>
<evidence type="ECO:0000256" key="4">
    <source>
        <dbReference type="ARBA" id="ARBA00005072"/>
    </source>
</evidence>
<accession>A0A8J3AB85</accession>
<protein>
    <recommendedName>
        <fullName evidence="6">branched-chain-amino-acid transaminase</fullName>
        <ecNumber evidence="6">2.6.1.42</ecNumber>
    </recommendedName>
</protein>
<dbReference type="GO" id="GO:0009099">
    <property type="term" value="P:L-valine biosynthetic process"/>
    <property type="evidence" value="ECO:0007669"/>
    <property type="project" value="UniProtKB-UniPathway"/>
</dbReference>
<dbReference type="InterPro" id="IPR043131">
    <property type="entry name" value="BCAT-like_N"/>
</dbReference>
<organism evidence="14 15">
    <name type="scientific">Egicoccus halophilus</name>
    <dbReference type="NCBI Taxonomy" id="1670830"/>
    <lineage>
        <taxon>Bacteria</taxon>
        <taxon>Bacillati</taxon>
        <taxon>Actinomycetota</taxon>
        <taxon>Nitriliruptoria</taxon>
        <taxon>Egicoccales</taxon>
        <taxon>Egicoccaceae</taxon>
        <taxon>Egicoccus</taxon>
    </lineage>
</organism>
<proteinExistence type="inferred from homology"/>
<evidence type="ECO:0000256" key="3">
    <source>
        <dbReference type="ARBA" id="ARBA00004931"/>
    </source>
</evidence>
<evidence type="ECO:0000313" key="15">
    <source>
        <dbReference type="Proteomes" id="UP000650511"/>
    </source>
</evidence>
<keyword evidence="9" id="KW-0663">Pyridoxal phosphate</keyword>
<dbReference type="SUPFAM" id="SSF56752">
    <property type="entry name" value="D-aminoacid aminotransferase-like PLP-dependent enzymes"/>
    <property type="match status" value="1"/>
</dbReference>
<dbReference type="EC" id="2.6.1.42" evidence="6"/>
<evidence type="ECO:0000256" key="12">
    <source>
        <dbReference type="ARBA" id="ARBA00049229"/>
    </source>
</evidence>
<comment type="pathway">
    <text evidence="4">Amino-acid biosynthesis; L-leucine biosynthesis; L-leucine from 3-methyl-2-oxobutanoate: step 4/4.</text>
</comment>
<keyword evidence="8" id="KW-0808">Transferase</keyword>
<dbReference type="Proteomes" id="UP000650511">
    <property type="component" value="Unassembled WGS sequence"/>
</dbReference>
<dbReference type="OrthoDB" id="9804984at2"/>
<dbReference type="PANTHER" id="PTHR42825:SF2">
    <property type="entry name" value="BRANCHED-CHAIN-AMINO-ACID AMINOTRANSFERASE 3, CHLOROPLASTIC-RELATED"/>
    <property type="match status" value="1"/>
</dbReference>
<dbReference type="PANTHER" id="PTHR42825">
    <property type="entry name" value="AMINO ACID AMINOTRANSFERASE"/>
    <property type="match status" value="1"/>
</dbReference>
<dbReference type="AlphaFoldDB" id="A0A8J3AB85"/>
<evidence type="ECO:0000256" key="5">
    <source>
        <dbReference type="ARBA" id="ARBA00009320"/>
    </source>
</evidence>
<gene>
    <name evidence="14" type="ORF">GCM10011354_35180</name>
</gene>
<comment type="similarity">
    <text evidence="5">Belongs to the class-IV pyridoxal-phosphate-dependent aminotransferase family.</text>
</comment>
<dbReference type="InterPro" id="IPR033939">
    <property type="entry name" value="BCAT_family"/>
</dbReference>
<dbReference type="PIRSF" id="PIRSF006468">
    <property type="entry name" value="BCAT1"/>
    <property type="match status" value="1"/>
</dbReference>
<keyword evidence="15" id="KW-1185">Reference proteome</keyword>
<dbReference type="InterPro" id="IPR043132">
    <property type="entry name" value="BCAT-like_C"/>
</dbReference>
<dbReference type="NCBIfam" id="TIGR01123">
    <property type="entry name" value="ilvE_II"/>
    <property type="match status" value="1"/>
</dbReference>
<evidence type="ECO:0000256" key="13">
    <source>
        <dbReference type="PIRSR" id="PIRSR006468-1"/>
    </source>
</evidence>
<evidence type="ECO:0000256" key="8">
    <source>
        <dbReference type="ARBA" id="ARBA00022679"/>
    </source>
</evidence>
<dbReference type="Gene3D" id="3.20.10.10">
    <property type="entry name" value="D-amino Acid Aminotransferase, subunit A, domain 2"/>
    <property type="match status" value="1"/>
</dbReference>
<reference evidence="14" key="2">
    <citation type="submission" date="2020-09" db="EMBL/GenBank/DDBJ databases">
        <authorList>
            <person name="Sun Q."/>
            <person name="Zhou Y."/>
        </authorList>
    </citation>
    <scope>NUCLEOTIDE SEQUENCE</scope>
    <source>
        <strain evidence="14">CGMCC 1.14988</strain>
    </source>
</reference>
<reference evidence="14" key="1">
    <citation type="journal article" date="2014" name="Int. J. Syst. Evol. Microbiol.">
        <title>Complete genome sequence of Corynebacterium casei LMG S-19264T (=DSM 44701T), isolated from a smear-ripened cheese.</title>
        <authorList>
            <consortium name="US DOE Joint Genome Institute (JGI-PGF)"/>
            <person name="Walter F."/>
            <person name="Albersmeier A."/>
            <person name="Kalinowski J."/>
            <person name="Ruckert C."/>
        </authorList>
    </citation>
    <scope>NUCLEOTIDE SEQUENCE</scope>
    <source>
        <strain evidence="14">CGMCC 1.14988</strain>
    </source>
</reference>
<comment type="catalytic activity">
    <reaction evidence="10">
        <text>L-valine + 2-oxoglutarate = 3-methyl-2-oxobutanoate + L-glutamate</text>
        <dbReference type="Rhea" id="RHEA:24813"/>
        <dbReference type="ChEBI" id="CHEBI:11851"/>
        <dbReference type="ChEBI" id="CHEBI:16810"/>
        <dbReference type="ChEBI" id="CHEBI:29985"/>
        <dbReference type="ChEBI" id="CHEBI:57762"/>
        <dbReference type="EC" id="2.6.1.42"/>
    </reaction>
</comment>
<evidence type="ECO:0000313" key="14">
    <source>
        <dbReference type="EMBL" id="GGI09660.1"/>
    </source>
</evidence>
<dbReference type="UniPathway" id="UPA00048">
    <property type="reaction ID" value="UER00073"/>
</dbReference>
<comment type="pathway">
    <text evidence="3">Amino-acid biosynthesis; L-valine biosynthesis; L-valine from pyruvate: step 4/4.</text>
</comment>
<evidence type="ECO:0000256" key="6">
    <source>
        <dbReference type="ARBA" id="ARBA00013053"/>
    </source>
</evidence>
<dbReference type="Gene3D" id="3.30.470.10">
    <property type="match status" value="1"/>
</dbReference>
<evidence type="ECO:0000256" key="11">
    <source>
        <dbReference type="ARBA" id="ARBA00048798"/>
    </source>
</evidence>
<evidence type="ECO:0000256" key="10">
    <source>
        <dbReference type="ARBA" id="ARBA00048212"/>
    </source>
</evidence>
<evidence type="ECO:0000256" key="1">
    <source>
        <dbReference type="ARBA" id="ARBA00001933"/>
    </source>
</evidence>